<dbReference type="InterPro" id="IPR029030">
    <property type="entry name" value="Caspase-like_dom_sf"/>
</dbReference>
<evidence type="ECO:0000256" key="1">
    <source>
        <dbReference type="ARBA" id="ARBA00022729"/>
    </source>
</evidence>
<dbReference type="CDD" id="cd02258">
    <property type="entry name" value="Peptidase_C25_N"/>
    <property type="match status" value="1"/>
</dbReference>
<name>A0A832G7Q8_9BACT</name>
<dbReference type="Pfam" id="PF01364">
    <property type="entry name" value="Peptidase_C25"/>
    <property type="match status" value="1"/>
</dbReference>
<comment type="caution">
    <text evidence="6">The sequence shown here is derived from an EMBL/GenBank/DDBJ whole genome shotgun (WGS) entry which is preliminary data.</text>
</comment>
<dbReference type="InterPro" id="IPR001769">
    <property type="entry name" value="Gingipain"/>
</dbReference>
<feature type="signal peptide" evidence="2">
    <location>
        <begin position="1"/>
        <end position="21"/>
    </location>
</feature>
<dbReference type="GO" id="GO:0006508">
    <property type="term" value="P:proteolysis"/>
    <property type="evidence" value="ECO:0007669"/>
    <property type="project" value="InterPro"/>
</dbReference>
<dbReference type="Gene3D" id="2.60.40.4070">
    <property type="match status" value="1"/>
</dbReference>
<protein>
    <submittedName>
        <fullName evidence="6">Type IX secretion system sortase PorU</fullName>
    </submittedName>
</protein>
<dbReference type="Gene3D" id="3.40.50.10390">
    <property type="entry name" value="Gingipain r, domain 1"/>
    <property type="match status" value="1"/>
</dbReference>
<dbReference type="InterPro" id="IPR029031">
    <property type="entry name" value="Gingipain_N_sf"/>
</dbReference>
<dbReference type="NCBIfam" id="NF033707">
    <property type="entry name" value="T9SS_sortase"/>
    <property type="match status" value="1"/>
</dbReference>
<sequence>MNSRISYLLSVLLIFSFSAFSQSDIKIINSDFNSLTISYSPQYTDTSFVKIGSEEFRNVQLFLGKVLNPDESGKPSVQRRIIPIGVPDEFGNTVEILNYSYKEIDGQLLPIPDMVPDSISYHLVFYKADNYYEQSESELVSFAEAGYASDLLIQNLIISPIQFDPLQNKIKLYKEITFRIKFSSAQFVSKPIDDFLQGAVINFDVAKYWNKSALRTNKINVTNSVLANGKWIRFEAPEEGIYKITRSQLSSFGIDPNTVDPRTIKIYNNGGKVLPELPSAPRPNDLVENAILVVGEEDGKFDANDYILFYGRGTNFFDYKSDGKTISRFKHPYSKSNYYWITSGGTSGKRMNRKTSLTDNPDFQQTTTVAFAYKEDDKINLGKTGRQWFGDDFSQTVLQRVYMNNLDARVPTEPVKYSMRFVVGSSTNLTLTVSENGNQIFNENLVGFGSNRYQVGREHSRTFTYSGNIPNNLSSLTFRINPAASTSVGYLDYFEIEYKRELKALNDFLIIFSNEVNGIVEYQLSNFSTSNINVFDVTDFANVKLVDNPNISGGNCSFRILESANQRSKYIAVESGKFKTPSNAVEISNSNLHGESTGAEFIIISSKDFLDAANRLKNYRESQTIPSISTIVVEVEKIYNEFSGGLPDVSAIRDYIKYANDNWQIRPKYVLLFGKGTYDYKNIEGFGDNFVPTWQSEESLILIYNSDSYTTDDFFARVVGDDSIIDLSIGRIPARSLAEMNNYIDKIIKYEKNSDKGTWRNLITLVSDDGWTSSGDDTSLHTRPNEELSKIFFPQSFDFNKIYLASYPPVITSGGRRKPEVNEKIISSINEGTVYLNYIGHGNPEVWTHEIVFEKTVSIPRLKNDKLFVLGTFTCDFGYFDIPNYQSGAEQLVLLKDYGAIAALTAARLVFAGENEGLNKDFIDRLFKTARDTMGLPITLGKGFYLTKLTNYSINDQKYVLLGDPTLRLNIPVLSSTIDSVNGQLLVTDVQIKALSKVKIDGRVVNSDNSTKTDFNGEGILTVFDSERLVPLPEISPNPNNPFTMTVQNSIIFRGRISITNGEFSTEFYVPKDISYENKNGKINLYFFNQQNDGVGFTKNIIVGGTDSSVANDGKGPEINIFFDDENYQSAYLVGSSPLLIVRLADETGLNTTGTGIGHKLEGILNEQVNNPIDFTNYFTSDLDAGGRSGKITYTFSKLDGGDYSIQVKAWDIFNNFSTEKAYFSVVSDDDLVVRDIYNYPNPFGGRTTFTFQQNLSEPVDVKIRIFTIAGRLIKEIEQQYINDKYVTIDWDGRDSDGNELANGTYLYKLIVKTSDGRFNKSYLGKLAVIR</sequence>
<evidence type="ECO:0000259" key="4">
    <source>
        <dbReference type="Pfam" id="PF08126"/>
    </source>
</evidence>
<dbReference type="NCBIfam" id="TIGR04183">
    <property type="entry name" value="Por_Secre_tail"/>
    <property type="match status" value="1"/>
</dbReference>
<feature type="domain" description="Gingipain propeptide" evidence="4">
    <location>
        <begin position="23"/>
        <end position="204"/>
    </location>
</feature>
<dbReference type="SUPFAM" id="SSF52129">
    <property type="entry name" value="Caspase-like"/>
    <property type="match status" value="1"/>
</dbReference>
<evidence type="ECO:0000313" key="6">
    <source>
        <dbReference type="EMBL" id="HGT48820.1"/>
    </source>
</evidence>
<keyword evidence="1 2" id="KW-0732">Signal</keyword>
<accession>A0A832G7Q8</accession>
<dbReference type="Pfam" id="PF08126">
    <property type="entry name" value="Propeptide_C25"/>
    <property type="match status" value="1"/>
</dbReference>
<dbReference type="Gene3D" id="3.40.50.1460">
    <property type="match status" value="1"/>
</dbReference>
<evidence type="ECO:0000259" key="5">
    <source>
        <dbReference type="Pfam" id="PF13860"/>
    </source>
</evidence>
<feature type="domain" description="FlgD/Vpr Ig-like" evidence="5">
    <location>
        <begin position="1244"/>
        <end position="1310"/>
    </location>
</feature>
<dbReference type="InterPro" id="IPR025965">
    <property type="entry name" value="FlgD/Vpr_Ig-like"/>
</dbReference>
<evidence type="ECO:0000256" key="2">
    <source>
        <dbReference type="SAM" id="SignalP"/>
    </source>
</evidence>
<dbReference type="InterPro" id="IPR012600">
    <property type="entry name" value="Propeptide_C25"/>
</dbReference>
<evidence type="ECO:0000259" key="3">
    <source>
        <dbReference type="Pfam" id="PF01364"/>
    </source>
</evidence>
<dbReference type="InterPro" id="IPR038490">
    <property type="entry name" value="Gingipain_propep_sf"/>
</dbReference>
<feature type="chain" id="PRO_5032708071" evidence="2">
    <location>
        <begin position="22"/>
        <end position="1331"/>
    </location>
</feature>
<dbReference type="Gene3D" id="2.60.40.3800">
    <property type="match status" value="1"/>
</dbReference>
<proteinExistence type="predicted"/>
<feature type="domain" description="Gingipain" evidence="3">
    <location>
        <begin position="601"/>
        <end position="969"/>
    </location>
</feature>
<dbReference type="Pfam" id="PF13860">
    <property type="entry name" value="FlgD_ig"/>
    <property type="match status" value="1"/>
</dbReference>
<dbReference type="InterPro" id="IPR026444">
    <property type="entry name" value="Secre_tail"/>
</dbReference>
<organism evidence="6">
    <name type="scientific">Ignavibacterium album</name>
    <dbReference type="NCBI Taxonomy" id="591197"/>
    <lineage>
        <taxon>Bacteria</taxon>
        <taxon>Pseudomonadati</taxon>
        <taxon>Ignavibacteriota</taxon>
        <taxon>Ignavibacteria</taxon>
        <taxon>Ignavibacteriales</taxon>
        <taxon>Ignavibacteriaceae</taxon>
        <taxon>Ignavibacterium</taxon>
    </lineage>
</organism>
<reference evidence="6" key="1">
    <citation type="journal article" date="2020" name="mSystems">
        <title>Genome- and Community-Level Interaction Insights into Carbon Utilization and Element Cycling Functions of Hydrothermarchaeota in Hydrothermal Sediment.</title>
        <authorList>
            <person name="Zhou Z."/>
            <person name="Liu Y."/>
            <person name="Xu W."/>
            <person name="Pan J."/>
            <person name="Luo Z.H."/>
            <person name="Li M."/>
        </authorList>
    </citation>
    <scope>NUCLEOTIDE SEQUENCE [LARGE SCALE GENOMIC DNA]</scope>
    <source>
        <strain evidence="6">SpSt-500</strain>
    </source>
</reference>
<gene>
    <name evidence="6" type="primary">porU</name>
    <name evidence="6" type="ORF">ENS56_12340</name>
</gene>
<dbReference type="EMBL" id="DSVI01000019">
    <property type="protein sequence ID" value="HGT48820.1"/>
    <property type="molecule type" value="Genomic_DNA"/>
</dbReference>
<dbReference type="GO" id="GO:0004197">
    <property type="term" value="F:cysteine-type endopeptidase activity"/>
    <property type="evidence" value="ECO:0007669"/>
    <property type="project" value="InterPro"/>
</dbReference>